<evidence type="ECO:0000256" key="5">
    <source>
        <dbReference type="ARBA" id="ARBA00015938"/>
    </source>
</evidence>
<dbReference type="InterPro" id="IPR006047">
    <property type="entry name" value="GH13_cat_dom"/>
</dbReference>
<evidence type="ECO:0000313" key="19">
    <source>
        <dbReference type="Proteomes" id="UP000534783"/>
    </source>
</evidence>
<evidence type="ECO:0000256" key="14">
    <source>
        <dbReference type="PIRNR" id="PIRNR006337"/>
    </source>
</evidence>
<evidence type="ECO:0000256" key="11">
    <source>
        <dbReference type="ARBA" id="ARBA00033284"/>
    </source>
</evidence>
<evidence type="ECO:0000313" key="18">
    <source>
        <dbReference type="EMBL" id="NKE69217.1"/>
    </source>
</evidence>
<dbReference type="SUPFAM" id="SSF51445">
    <property type="entry name" value="(Trans)glycosidases"/>
    <property type="match status" value="1"/>
</dbReference>
<organism evidence="18 19">
    <name type="scientific">Candidatus Manganitrophus noduliformans</name>
    <dbReference type="NCBI Taxonomy" id="2606439"/>
    <lineage>
        <taxon>Bacteria</taxon>
        <taxon>Pseudomonadati</taxon>
        <taxon>Nitrospirota</taxon>
        <taxon>Nitrospiria</taxon>
        <taxon>Candidatus Troglogloeales</taxon>
        <taxon>Candidatus Manganitrophaceae</taxon>
        <taxon>Candidatus Manganitrophus</taxon>
    </lineage>
</organism>
<evidence type="ECO:0000256" key="9">
    <source>
        <dbReference type="ARBA" id="ARBA00023295"/>
    </source>
</evidence>
<sequence length="625" mass="69888">MMQNRIGWRLGLGAEVQEAGVLFRVWAPKHRRLEVVIEGRDGDGKAIPLEAEKGGYFSGTVPGIGAGARYRYRFEDGTRCPDPCSRFQPEGPHGPSMVVDPGAYRWGDTAWPGARLPGQVIYELHIGAFTQEGTFDAAAREIEELQRIGITMIELMPVAEFPGRWNWGYDGVALYAPSHVYGDPEGLKRFVDAAHQHGIAVILDVVYNHVGPDGNYFKSFSDDYFTDRYKNEWGEPINFDGPGSKEVREFFIRNACYWIAEFHLDGLRLDATQQIFDSSPRHVLADLSRRAREAARPREIVLIGENESQQVIALAPVEKGGHGLDALWNDDFHHSALVALTGRRDGYFTDYRGEAQEFISAVKRGFLYQGQHYLWQKKPRGSRVTTEPAAAFVHYIQNHDQVANHLRGERLNALTHPARVRAMTALLLLPPETPLLFMGQEFGASSPFLFFADHNDALAPEVHKGRRAFLAQFPSYATPEAQREIPDPRRDSTFLQSKLDFSEREKHAGIYRLHQDLLTLRREDPILALQSREGIDGAVLGPRAFVLRFFGKEGDDRLLVVNLGPDLDLRPAPEPLLAPVKGGAWRLVWSSEDPRYGGPGAVHPYGPDGWRLPGGSAVFLSAVPA</sequence>
<dbReference type="PANTHER" id="PTHR43651:SF11">
    <property type="entry name" value="MALTO-OLIGOSYLTREHALOSE TREHALOHYDROLASE"/>
    <property type="match status" value="1"/>
</dbReference>
<keyword evidence="7 14" id="KW-0378">Hydrolase</keyword>
<dbReference type="GO" id="GO:0033942">
    <property type="term" value="F:4-alpha-D-(1-&gt;4)-alpha-D-glucanotrehalose trehalohydrolase activity"/>
    <property type="evidence" value="ECO:0007669"/>
    <property type="project" value="UniProtKB-EC"/>
</dbReference>
<dbReference type="NCBIfam" id="TIGR02402">
    <property type="entry name" value="trehalose_TreZ"/>
    <property type="match status" value="1"/>
</dbReference>
<gene>
    <name evidence="18" type="primary">treZ</name>
    <name evidence="18" type="ORF">MNODULE_00425</name>
</gene>
<evidence type="ECO:0000256" key="2">
    <source>
        <dbReference type="ARBA" id="ARBA00005199"/>
    </source>
</evidence>
<dbReference type="CDD" id="cd02853">
    <property type="entry name" value="E_set_MTHase_like_N"/>
    <property type="match status" value="1"/>
</dbReference>
<comment type="caution">
    <text evidence="18">The sequence shown here is derived from an EMBL/GenBank/DDBJ whole genome shotgun (WGS) entry which is preliminary data.</text>
</comment>
<evidence type="ECO:0000256" key="12">
    <source>
        <dbReference type="ARBA" id="ARBA00034013"/>
    </source>
</evidence>
<dbReference type="Gene3D" id="2.60.40.10">
    <property type="entry name" value="Immunoglobulins"/>
    <property type="match status" value="1"/>
</dbReference>
<proteinExistence type="inferred from homology"/>
<dbReference type="PANTHER" id="PTHR43651">
    <property type="entry name" value="1,4-ALPHA-GLUCAN-BRANCHING ENZYME"/>
    <property type="match status" value="1"/>
</dbReference>
<dbReference type="SUPFAM" id="SSF81296">
    <property type="entry name" value="E set domains"/>
    <property type="match status" value="1"/>
</dbReference>
<evidence type="ECO:0000256" key="8">
    <source>
        <dbReference type="ARBA" id="ARBA00023277"/>
    </source>
</evidence>
<dbReference type="Gene3D" id="3.20.20.80">
    <property type="entry name" value="Glycosidases"/>
    <property type="match status" value="1"/>
</dbReference>
<comment type="pathway">
    <text evidence="2 14">Glycan biosynthesis; trehalose biosynthesis.</text>
</comment>
<evidence type="ECO:0000259" key="17">
    <source>
        <dbReference type="SMART" id="SM00642"/>
    </source>
</evidence>
<dbReference type="Pfam" id="PF02922">
    <property type="entry name" value="CBM_48"/>
    <property type="match status" value="1"/>
</dbReference>
<feature type="site" description="Transition state stabilizer" evidence="16">
    <location>
        <position position="400"/>
    </location>
</feature>
<protein>
    <recommendedName>
        <fullName evidence="5 13">Malto-oligosyltrehalose trehalohydrolase</fullName>
        <shortName evidence="14">MTHase</shortName>
        <ecNumber evidence="4 13">3.2.1.141</ecNumber>
    </recommendedName>
    <alternativeName>
        <fullName evidence="11 14">4-alpha-D-((1-&gt;4)-alpha-D-glucano)trehalose trehalohydrolase</fullName>
    </alternativeName>
    <alternativeName>
        <fullName evidence="10 14">Maltooligosyl trehalose trehalohydrolase</fullName>
    </alternativeName>
</protein>
<dbReference type="EMBL" id="VTOW01000001">
    <property type="protein sequence ID" value="NKE69217.1"/>
    <property type="molecule type" value="Genomic_DNA"/>
</dbReference>
<dbReference type="InterPro" id="IPR044901">
    <property type="entry name" value="Trehalose_TreZ_E-set_sf"/>
</dbReference>
<accession>A0A7X6DLC4</accession>
<feature type="active site" description="Nucleophile" evidence="15">
    <location>
        <position position="270"/>
    </location>
</feature>
<feature type="domain" description="Glycosyl hydrolase family 13 catalytic" evidence="17">
    <location>
        <begin position="123"/>
        <end position="471"/>
    </location>
</feature>
<dbReference type="RefSeq" id="WP_168057535.1">
    <property type="nucleotide sequence ID" value="NZ_VTOW01000001.1"/>
</dbReference>
<dbReference type="InterPro" id="IPR014756">
    <property type="entry name" value="Ig_E-set"/>
</dbReference>
<dbReference type="EC" id="3.2.1.141" evidence="4 13"/>
<dbReference type="AlphaFoldDB" id="A0A7X6DLC4"/>
<dbReference type="InterPro" id="IPR017853">
    <property type="entry name" value="GH"/>
</dbReference>
<evidence type="ECO:0000256" key="15">
    <source>
        <dbReference type="PIRSR" id="PIRSR006337-1"/>
    </source>
</evidence>
<dbReference type="GO" id="GO:0005992">
    <property type="term" value="P:trehalose biosynthetic process"/>
    <property type="evidence" value="ECO:0007669"/>
    <property type="project" value="UniProtKB-UniRule"/>
</dbReference>
<evidence type="ECO:0000256" key="3">
    <source>
        <dbReference type="ARBA" id="ARBA00008061"/>
    </source>
</evidence>
<comment type="catalytic activity">
    <reaction evidence="12 14">
        <text>hydrolysis of (1-&gt;4)-alpha-D-glucosidic linkage in 4-alpha-D-[(1-&gt;4)-alpha-D-glucanosyl]n trehalose to yield trehalose and (1-&gt;4)-alpha-D-glucan.</text>
        <dbReference type="EC" id="3.2.1.141"/>
    </reaction>
</comment>
<keyword evidence="9 14" id="KW-0326">Glycosidase</keyword>
<evidence type="ECO:0000256" key="6">
    <source>
        <dbReference type="ARBA" id="ARBA00022490"/>
    </source>
</evidence>
<dbReference type="InterPro" id="IPR004193">
    <property type="entry name" value="Glyco_hydro_13_N"/>
</dbReference>
<dbReference type="PIRSF" id="PIRSF006337">
    <property type="entry name" value="Trehalose_TreZ"/>
    <property type="match status" value="1"/>
</dbReference>
<evidence type="ECO:0000256" key="16">
    <source>
        <dbReference type="PIRSR" id="PIRSR006337-3"/>
    </source>
</evidence>
<dbReference type="Gene3D" id="1.10.10.760">
    <property type="entry name" value="E-set domains of sugar-utilizing enzymes"/>
    <property type="match status" value="1"/>
</dbReference>
<feature type="active site" description="Proton donor" evidence="15">
    <location>
        <position position="305"/>
    </location>
</feature>
<keyword evidence="19" id="KW-1185">Reference proteome</keyword>
<dbReference type="SMART" id="SM00642">
    <property type="entry name" value="Aamy"/>
    <property type="match status" value="1"/>
</dbReference>
<dbReference type="UniPathway" id="UPA00299"/>
<comment type="similarity">
    <text evidence="3 14">Belongs to the glycosyl hydrolase 13 family.</text>
</comment>
<dbReference type="GO" id="GO:0005737">
    <property type="term" value="C:cytoplasm"/>
    <property type="evidence" value="ECO:0007669"/>
    <property type="project" value="UniProtKB-SubCell"/>
</dbReference>
<dbReference type="Proteomes" id="UP000534783">
    <property type="component" value="Unassembled WGS sequence"/>
</dbReference>
<dbReference type="InterPro" id="IPR022567">
    <property type="entry name" value="DUF3459"/>
</dbReference>
<keyword evidence="8" id="KW-0119">Carbohydrate metabolism</keyword>
<evidence type="ECO:0000256" key="10">
    <source>
        <dbReference type="ARBA" id="ARBA00032057"/>
    </source>
</evidence>
<dbReference type="CDD" id="cd11325">
    <property type="entry name" value="AmyAc_GTHase"/>
    <property type="match status" value="1"/>
</dbReference>
<reference evidence="18 19" key="1">
    <citation type="journal article" date="2020" name="Nature">
        <title>Bacterial chemolithoautotrophy via manganese oxidation.</title>
        <authorList>
            <person name="Yu H."/>
            <person name="Leadbetter J.R."/>
        </authorList>
    </citation>
    <scope>NUCLEOTIDE SEQUENCE [LARGE SCALE GENOMIC DNA]</scope>
    <source>
        <strain evidence="18 19">Mn-1</strain>
    </source>
</reference>
<evidence type="ECO:0000256" key="13">
    <source>
        <dbReference type="NCBIfam" id="TIGR02402"/>
    </source>
</evidence>
<name>A0A7X6DLC4_9BACT</name>
<evidence type="ECO:0000256" key="7">
    <source>
        <dbReference type="ARBA" id="ARBA00022801"/>
    </source>
</evidence>
<keyword evidence="6" id="KW-0963">Cytoplasm</keyword>
<evidence type="ECO:0000256" key="1">
    <source>
        <dbReference type="ARBA" id="ARBA00004496"/>
    </source>
</evidence>
<dbReference type="InterPro" id="IPR013783">
    <property type="entry name" value="Ig-like_fold"/>
</dbReference>
<evidence type="ECO:0000256" key="4">
    <source>
        <dbReference type="ARBA" id="ARBA00012268"/>
    </source>
</evidence>
<dbReference type="Pfam" id="PF11941">
    <property type="entry name" value="DUF3459"/>
    <property type="match status" value="1"/>
</dbReference>
<dbReference type="Pfam" id="PF00128">
    <property type="entry name" value="Alpha-amylase"/>
    <property type="match status" value="1"/>
</dbReference>
<dbReference type="InterPro" id="IPR012768">
    <property type="entry name" value="Trehalose_TreZ"/>
</dbReference>
<comment type="subcellular location">
    <subcellularLocation>
        <location evidence="1 15">Cytoplasm</location>
    </subcellularLocation>
</comment>